<accession>A0A9X3B295</accession>
<organism evidence="2 3">
    <name type="scientific">Shewanella septentrionalis</name>
    <dbReference type="NCBI Taxonomy" id="2952223"/>
    <lineage>
        <taxon>Bacteria</taxon>
        <taxon>Pseudomonadati</taxon>
        <taxon>Pseudomonadota</taxon>
        <taxon>Gammaproteobacteria</taxon>
        <taxon>Alteromonadales</taxon>
        <taxon>Shewanellaceae</taxon>
        <taxon>Shewanella</taxon>
    </lineage>
</organism>
<sequence length="110" mass="12433">MDRFIKYLIICFLLVLSMALLTIFKSNVELGFWGWIAFILSGTLFMTIGSFIGGVFLSFVRPDAYFTSGAMDAFYKRIFWSVGPQFIGGLIGFMACEGFMVNVLGFTQFR</sequence>
<feature type="transmembrane region" description="Helical" evidence="1">
    <location>
        <begin position="78"/>
        <end position="101"/>
    </location>
</feature>
<evidence type="ECO:0000256" key="1">
    <source>
        <dbReference type="SAM" id="Phobius"/>
    </source>
</evidence>
<keyword evidence="1" id="KW-0812">Transmembrane</keyword>
<keyword evidence="3" id="KW-1185">Reference proteome</keyword>
<protein>
    <submittedName>
        <fullName evidence="2">Uncharacterized protein</fullName>
    </submittedName>
</protein>
<keyword evidence="1" id="KW-0472">Membrane</keyword>
<name>A0A9X3B295_9GAMM</name>
<evidence type="ECO:0000313" key="3">
    <source>
        <dbReference type="Proteomes" id="UP001155604"/>
    </source>
</evidence>
<dbReference type="Proteomes" id="UP001155604">
    <property type="component" value="Unassembled WGS sequence"/>
</dbReference>
<gene>
    <name evidence="2" type="ORF">NE536_21445</name>
</gene>
<dbReference type="EMBL" id="JAMTCC010000063">
    <property type="protein sequence ID" value="MCT7947914.1"/>
    <property type="molecule type" value="Genomic_DNA"/>
</dbReference>
<feature type="transmembrane region" description="Helical" evidence="1">
    <location>
        <begin position="32"/>
        <end position="57"/>
    </location>
</feature>
<comment type="caution">
    <text evidence="2">The sequence shown here is derived from an EMBL/GenBank/DDBJ whole genome shotgun (WGS) entry which is preliminary data.</text>
</comment>
<evidence type="ECO:0000313" key="2">
    <source>
        <dbReference type="EMBL" id="MCT7947914.1"/>
    </source>
</evidence>
<dbReference type="RefSeq" id="WP_011071658.1">
    <property type="nucleotide sequence ID" value="NZ_JAMTCC010000063.1"/>
</dbReference>
<feature type="transmembrane region" description="Helical" evidence="1">
    <location>
        <begin position="7"/>
        <end position="26"/>
    </location>
</feature>
<keyword evidence="1" id="KW-1133">Transmembrane helix</keyword>
<proteinExistence type="predicted"/>
<dbReference type="AlphaFoldDB" id="A0A9X3B295"/>
<reference evidence="2" key="1">
    <citation type="journal article" date="2023" name="Int. J. Syst. Evol. Microbiol.">
        <title>&lt;i&gt;Shewanella septentrionalis&lt;/i&gt; sp. nov. and &lt;i&gt;Shewanella holmiensis&lt;/i&gt; sp. nov., isolated from Baltic Sea water and sediments.</title>
        <authorList>
            <person name="Martin-Rodriguez A.J."/>
            <person name="Thorell K."/>
            <person name="Joffre E."/>
            <person name="Jensie-Markopoulos S."/>
            <person name="Moore E.R.B."/>
            <person name="Sjoling A."/>
        </authorList>
    </citation>
    <scope>NUCLEOTIDE SEQUENCE</scope>
    <source>
        <strain evidence="2">SP1W3</strain>
    </source>
</reference>